<organism evidence="5 6">
    <name type="scientific">Tenebrio molitor</name>
    <name type="common">Yellow mealworm beetle</name>
    <dbReference type="NCBI Taxonomy" id="7067"/>
    <lineage>
        <taxon>Eukaryota</taxon>
        <taxon>Metazoa</taxon>
        <taxon>Ecdysozoa</taxon>
        <taxon>Arthropoda</taxon>
        <taxon>Hexapoda</taxon>
        <taxon>Insecta</taxon>
        <taxon>Pterygota</taxon>
        <taxon>Neoptera</taxon>
        <taxon>Endopterygota</taxon>
        <taxon>Coleoptera</taxon>
        <taxon>Polyphaga</taxon>
        <taxon>Cucujiformia</taxon>
        <taxon>Tenebrionidae</taxon>
        <taxon>Tenebrio</taxon>
    </lineage>
</organism>
<keyword evidence="6" id="KW-1185">Reference proteome</keyword>
<dbReference type="EMBL" id="JABDTM020025451">
    <property type="protein sequence ID" value="KAH0813261.1"/>
    <property type="molecule type" value="Genomic_DNA"/>
</dbReference>
<feature type="domain" description="CBM39" evidence="4">
    <location>
        <begin position="29"/>
        <end position="129"/>
    </location>
</feature>
<evidence type="ECO:0000313" key="6">
    <source>
        <dbReference type="Proteomes" id="UP000719412"/>
    </source>
</evidence>
<dbReference type="Proteomes" id="UP000719412">
    <property type="component" value="Unassembled WGS sequence"/>
</dbReference>
<accession>A0A8J6LH77</accession>
<evidence type="ECO:0000256" key="2">
    <source>
        <dbReference type="SAM" id="MobiDB-lite"/>
    </source>
</evidence>
<dbReference type="InterPro" id="IPR043030">
    <property type="entry name" value="BGBP_N_sf"/>
</dbReference>
<dbReference type="Gene3D" id="2.60.40.2140">
    <property type="entry name" value="Beta-1,3-glucan-recognition protein, N-terminal domain"/>
    <property type="match status" value="1"/>
</dbReference>
<evidence type="ECO:0000256" key="1">
    <source>
        <dbReference type="SAM" id="Coils"/>
    </source>
</evidence>
<evidence type="ECO:0000256" key="3">
    <source>
        <dbReference type="SAM" id="SignalP"/>
    </source>
</evidence>
<proteinExistence type="predicted"/>
<dbReference type="AlphaFoldDB" id="A0A8J6LH77"/>
<comment type="caution">
    <text evidence="5">The sequence shown here is derived from an EMBL/GenBank/DDBJ whole genome shotgun (WGS) entry which is preliminary data.</text>
</comment>
<feature type="signal peptide" evidence="3">
    <location>
        <begin position="1"/>
        <end position="19"/>
    </location>
</feature>
<evidence type="ECO:0000259" key="4">
    <source>
        <dbReference type="PROSITE" id="PS51969"/>
    </source>
</evidence>
<feature type="coiled-coil region" evidence="1">
    <location>
        <begin position="167"/>
        <end position="194"/>
    </location>
</feature>
<dbReference type="PROSITE" id="PS51969">
    <property type="entry name" value="CBM39"/>
    <property type="match status" value="1"/>
</dbReference>
<dbReference type="GO" id="GO:0030246">
    <property type="term" value="F:carbohydrate binding"/>
    <property type="evidence" value="ECO:0007669"/>
    <property type="project" value="InterPro"/>
</dbReference>
<reference evidence="5" key="2">
    <citation type="submission" date="2021-08" db="EMBL/GenBank/DDBJ databases">
        <authorList>
            <person name="Eriksson T."/>
        </authorList>
    </citation>
    <scope>NUCLEOTIDE SEQUENCE</scope>
    <source>
        <strain evidence="5">Stoneville</strain>
        <tissue evidence="5">Whole head</tissue>
    </source>
</reference>
<dbReference type="InterPro" id="IPR031756">
    <property type="entry name" value="BGBP_N"/>
</dbReference>
<evidence type="ECO:0000313" key="5">
    <source>
        <dbReference type="EMBL" id="KAH0813261.1"/>
    </source>
</evidence>
<reference evidence="5" key="1">
    <citation type="journal article" date="2020" name="J Insects Food Feed">
        <title>The yellow mealworm (Tenebrio molitor) genome: a resource for the emerging insects as food and feed industry.</title>
        <authorList>
            <person name="Eriksson T."/>
            <person name="Andere A."/>
            <person name="Kelstrup H."/>
            <person name="Emery V."/>
            <person name="Picard C."/>
        </authorList>
    </citation>
    <scope>NUCLEOTIDE SEQUENCE</scope>
    <source>
        <strain evidence="5">Stoneville</strain>
        <tissue evidence="5">Whole head</tissue>
    </source>
</reference>
<name>A0A8J6LH77_TENMO</name>
<gene>
    <name evidence="5" type="ORF">GEV33_009529</name>
</gene>
<feature type="region of interest" description="Disordered" evidence="2">
    <location>
        <begin position="316"/>
        <end position="337"/>
    </location>
</feature>
<sequence length="337" mass="37646">MTTSLKVLLLIGVFGGLSGETRDLRSSRYVIPQPSIQAFKPSGLRVSIRHVPGTTLFAFHANINTPIDNMSPGQVSHEVHQKNGDHWVVNDANVKLQIGDKIYYWIYVMRDNLGYRHDQRAYEIKELVSKDGEEEDQCDGIAATETPSPTLAPAKLDHNQGICEKVVWNLTQSLLDLQQEIDSLRETKDILRDMVEKHPNTSKTLLLDGPMVNDDDLAVMIQAIVKDKLNLSFKVKNVNRKKNGTVSFQVGSVSEKVEVVKAAKRKLKHSSFTITSSKSTLSLLSAAEIPDVPRPAAVHRRTNSINKRVKKLAREVARSFGRKNPIGAPQKKEKDIN</sequence>
<feature type="chain" id="PRO_5035249888" description="CBM39 domain-containing protein" evidence="3">
    <location>
        <begin position="20"/>
        <end position="337"/>
    </location>
</feature>
<keyword evidence="1" id="KW-0175">Coiled coil</keyword>
<dbReference type="Pfam" id="PF15886">
    <property type="entry name" value="CBM39"/>
    <property type="match status" value="1"/>
</dbReference>
<protein>
    <recommendedName>
        <fullName evidence="4">CBM39 domain-containing protein</fullName>
    </recommendedName>
</protein>
<keyword evidence="3" id="KW-0732">Signal</keyword>